<comment type="catalytic activity">
    <reaction evidence="1">
        <text>S-ubiquitinyl-[E2 ubiquitin-conjugating enzyme]-L-cysteine + [acceptor protein]-L-lysine = [E2 ubiquitin-conjugating enzyme]-L-cysteine + N(6)-ubiquitinyl-[acceptor protein]-L-lysine.</text>
        <dbReference type="EC" id="2.3.2.27"/>
    </reaction>
</comment>
<dbReference type="InterPro" id="IPR058745">
    <property type="entry name" value="PWI_Topors"/>
</dbReference>
<keyword evidence="3" id="KW-0808">Transferase</keyword>
<feature type="domain" description="Topors PWI-like" evidence="5">
    <location>
        <begin position="167"/>
        <end position="240"/>
    </location>
</feature>
<dbReference type="PANTHER" id="PTHR46077">
    <property type="entry name" value="E3 UBIQUITIN-PROTEIN LIGASE TOPORS"/>
    <property type="match status" value="1"/>
</dbReference>
<organism evidence="6 8">
    <name type="scientific">Erinaceus europaeus</name>
    <name type="common">Western European hedgehog</name>
    <dbReference type="NCBI Taxonomy" id="9365"/>
    <lineage>
        <taxon>Eukaryota</taxon>
        <taxon>Metazoa</taxon>
        <taxon>Chordata</taxon>
        <taxon>Craniata</taxon>
        <taxon>Vertebrata</taxon>
        <taxon>Euteleostomi</taxon>
        <taxon>Mammalia</taxon>
        <taxon>Eutheria</taxon>
        <taxon>Laurasiatheria</taxon>
        <taxon>Eulipotyphla</taxon>
        <taxon>Erinaceidae</taxon>
        <taxon>Erinaceinae</taxon>
        <taxon>Erinaceus</taxon>
    </lineage>
</organism>
<accession>A0ABM3Y1D5</accession>
<evidence type="ECO:0000256" key="2">
    <source>
        <dbReference type="ARBA" id="ARBA00012483"/>
    </source>
</evidence>
<feature type="region of interest" description="Disordered" evidence="4">
    <location>
        <begin position="35"/>
        <end position="91"/>
    </location>
</feature>
<feature type="compositionally biased region" description="Basic residues" evidence="4">
    <location>
        <begin position="589"/>
        <end position="602"/>
    </location>
</feature>
<proteinExistence type="predicted"/>
<evidence type="ECO:0000256" key="4">
    <source>
        <dbReference type="SAM" id="MobiDB-lite"/>
    </source>
</evidence>
<evidence type="ECO:0000256" key="1">
    <source>
        <dbReference type="ARBA" id="ARBA00000900"/>
    </source>
</evidence>
<dbReference type="RefSeq" id="XP_060054885.1">
    <property type="nucleotide sequence ID" value="XM_060198902.1"/>
</dbReference>
<keyword evidence="6" id="KW-1185">Reference proteome</keyword>
<gene>
    <name evidence="7 8" type="primary">LOC132540701</name>
</gene>
<evidence type="ECO:0000313" key="6">
    <source>
        <dbReference type="Proteomes" id="UP001652624"/>
    </source>
</evidence>
<feature type="compositionally biased region" description="Polar residues" evidence="4">
    <location>
        <begin position="48"/>
        <end position="57"/>
    </location>
</feature>
<protein>
    <recommendedName>
        <fullName evidence="2">RING-type E3 ubiquitin transferase</fullName>
        <ecNumber evidence="2">2.3.2.27</ecNumber>
    </recommendedName>
</protein>
<dbReference type="PANTHER" id="PTHR46077:SF3">
    <property type="entry name" value="TOPOISOMERASE I BINDING, ARGININE_SERINE-RICH LIKE"/>
    <property type="match status" value="1"/>
</dbReference>
<evidence type="ECO:0000313" key="8">
    <source>
        <dbReference type="RefSeq" id="XP_060054886.1"/>
    </source>
</evidence>
<evidence type="ECO:0000259" key="5">
    <source>
        <dbReference type="Pfam" id="PF26084"/>
    </source>
</evidence>
<dbReference type="Proteomes" id="UP001652624">
    <property type="component" value="Chromosome 10"/>
</dbReference>
<feature type="region of interest" description="Disordered" evidence="4">
    <location>
        <begin position="589"/>
        <end position="610"/>
    </location>
</feature>
<dbReference type="RefSeq" id="XP_060054886.1">
    <property type="nucleotide sequence ID" value="XM_060198903.1"/>
</dbReference>
<name>A0ABM3Y1D5_ERIEU</name>
<reference evidence="7 8" key="1">
    <citation type="submission" date="2025-05" db="UniProtKB">
        <authorList>
            <consortium name="RefSeq"/>
        </authorList>
    </citation>
    <scope>IDENTIFICATION</scope>
</reference>
<dbReference type="EC" id="2.3.2.27" evidence="2"/>
<sequence length="705" mass="80528">MPLDFSSDCDCPACSEGMQIELGWNSYPKGINNSLYSKSRKKSRSSSGAQYFSSQCCPNRPEKNKDGYGFPPSEEESEVETSQNNHLYLNPEGIPEKLRPLKELTLQELLMEFGDSWTVNPNDISVGHFRDQVVMKFRRALYYSGIWVAHVQGYRPEKHFSANYFKKNPGSLQRLVPWLKRELTAVYGDYGYTVKNILTTILHHMVEHDLDSECFIHLLNPYLQQYTHQFLHELISFVHSPYNMETYDQKAIYQCPSPSLWIKRKPTASVPISPLLKCQDACASQHDTSQSEHTQDQKTDEMRPLLGLKLFPNNNLFLRKSEIPEIYYKTASNSHNWLKQKPESGDYKDTICNNNPLLNCTVTRERDPGLPNPKKHAQGRKTEGVKLLPGHNEDLRKRSTTASTFNIPTTFNQGQPWRSSLSQTTDMSLDQQNNCPKNKIEKDYQGSSPKIFEISPRGRSLVRCKPRGRDPSWSGISEVALYQKSDGKKLTSFKKKRMKWMQSSHSEDIGSHLSRRIQKQTRSRTQRSKSWCCGFTKRSISRDSSHLSLRGSNRSEFSTQNICCAHLQEQNVKGYQSAYLKASSATTQHRKLSSTAGRRSKCPKNEYTSQAGNQCNGPAYPYVEKHGSPRKPKAKQKLIFPNFSKTSPVSQRKNKGLCADSQNTEAVGDEMVELNELKKTGNLSECVSSYGRRVPKKKNVRLQKQ</sequence>
<evidence type="ECO:0000256" key="3">
    <source>
        <dbReference type="ARBA" id="ARBA00022679"/>
    </source>
</evidence>
<evidence type="ECO:0000313" key="7">
    <source>
        <dbReference type="RefSeq" id="XP_060054885.1"/>
    </source>
</evidence>
<feature type="region of interest" description="Disordered" evidence="4">
    <location>
        <begin position="502"/>
        <end position="521"/>
    </location>
</feature>
<dbReference type="GeneID" id="132540701"/>
<dbReference type="Pfam" id="PF26084">
    <property type="entry name" value="PWI_Topors"/>
    <property type="match status" value="1"/>
</dbReference>